<protein>
    <submittedName>
        <fullName evidence="1">Uncharacterized protein</fullName>
    </submittedName>
</protein>
<dbReference type="Proteomes" id="UP000033111">
    <property type="component" value="Chromosome"/>
</dbReference>
<name>A0A0E3P3E3_9EURY</name>
<dbReference type="KEGG" id="msw:MSSIT_1218"/>
<dbReference type="AlphaFoldDB" id="A0A0E3P3E3"/>
<proteinExistence type="predicted"/>
<dbReference type="PATRIC" id="fig|1434120.4.peg.1548"/>
<evidence type="ECO:0000313" key="2">
    <source>
        <dbReference type="Proteomes" id="UP000033111"/>
    </source>
</evidence>
<keyword evidence="2" id="KW-1185">Reference proteome</keyword>
<dbReference type="GeneID" id="24860016"/>
<organism evidence="1 2">
    <name type="scientific">Methanosarcina siciliae T4/M</name>
    <dbReference type="NCBI Taxonomy" id="1434120"/>
    <lineage>
        <taxon>Archaea</taxon>
        <taxon>Methanobacteriati</taxon>
        <taxon>Methanobacteriota</taxon>
        <taxon>Stenosarchaea group</taxon>
        <taxon>Methanomicrobia</taxon>
        <taxon>Methanosarcinales</taxon>
        <taxon>Methanosarcinaceae</taxon>
        <taxon>Methanosarcina</taxon>
    </lineage>
</organism>
<dbReference type="RefSeq" id="WP_048170948.1">
    <property type="nucleotide sequence ID" value="NZ_CP009506.1"/>
</dbReference>
<gene>
    <name evidence="1" type="ORF">MSSIT_1218</name>
</gene>
<accession>A0A0E3P3E3</accession>
<reference evidence="1 2" key="1">
    <citation type="submission" date="2014-07" db="EMBL/GenBank/DDBJ databases">
        <title>Methanogenic archaea and the global carbon cycle.</title>
        <authorList>
            <person name="Henriksen J.R."/>
            <person name="Luke J."/>
            <person name="Reinhart S."/>
            <person name="Benedict M.N."/>
            <person name="Youngblut N.D."/>
            <person name="Metcalf M.E."/>
            <person name="Whitaker R.J."/>
            <person name="Metcalf W.W."/>
        </authorList>
    </citation>
    <scope>NUCLEOTIDE SEQUENCE [LARGE SCALE GENOMIC DNA]</scope>
    <source>
        <strain evidence="1 2">T4/M</strain>
    </source>
</reference>
<evidence type="ECO:0000313" key="1">
    <source>
        <dbReference type="EMBL" id="AKB27937.1"/>
    </source>
</evidence>
<sequence length="86" mass="9975">MTQPDPATIFAMAMFIKSRCDGAIKKDYVGYNAPEAAWFPKILGKWNAEDAPLSMVSEMHYRLRKYRKQLSERFDDETLYSIFGDT</sequence>
<dbReference type="HOGENOM" id="CLU_2490523_0_0_2"/>
<dbReference type="EMBL" id="CP009506">
    <property type="protein sequence ID" value="AKB27937.1"/>
    <property type="molecule type" value="Genomic_DNA"/>
</dbReference>